<dbReference type="EMBL" id="UINC01026215">
    <property type="protein sequence ID" value="SVB03263.1"/>
    <property type="molecule type" value="Genomic_DNA"/>
</dbReference>
<evidence type="ECO:0000313" key="1">
    <source>
        <dbReference type="EMBL" id="SVB03263.1"/>
    </source>
</evidence>
<name>A0A382AQD5_9ZZZZ</name>
<reference evidence="1" key="1">
    <citation type="submission" date="2018-05" db="EMBL/GenBank/DDBJ databases">
        <authorList>
            <person name="Lanie J.A."/>
            <person name="Ng W.-L."/>
            <person name="Kazmierczak K.M."/>
            <person name="Andrzejewski T.M."/>
            <person name="Davidsen T.M."/>
            <person name="Wayne K.J."/>
            <person name="Tettelin H."/>
            <person name="Glass J.I."/>
            <person name="Rusch D."/>
            <person name="Podicherti R."/>
            <person name="Tsui H.-C.T."/>
            <person name="Winkler M.E."/>
        </authorList>
    </citation>
    <scope>NUCLEOTIDE SEQUENCE</scope>
</reference>
<dbReference type="AlphaFoldDB" id="A0A382AQD5"/>
<sequence length="75" mass="8273">MILSEEIKLPSIKTKERVALVTFASHSIMSSCSPGLTKLQFNETVLVGFLPHDTNAKVPKKISVNDIEKPPWAIP</sequence>
<protein>
    <submittedName>
        <fullName evidence="1">Uncharacterized protein</fullName>
    </submittedName>
</protein>
<proteinExistence type="predicted"/>
<gene>
    <name evidence="1" type="ORF">METZ01_LOCUS156117</name>
</gene>
<accession>A0A382AQD5</accession>
<organism evidence="1">
    <name type="scientific">marine metagenome</name>
    <dbReference type="NCBI Taxonomy" id="408172"/>
    <lineage>
        <taxon>unclassified sequences</taxon>
        <taxon>metagenomes</taxon>
        <taxon>ecological metagenomes</taxon>
    </lineage>
</organism>